<dbReference type="SUPFAM" id="SSF48150">
    <property type="entry name" value="DNA-glycosylase"/>
    <property type="match status" value="1"/>
</dbReference>
<dbReference type="InterPro" id="IPR012904">
    <property type="entry name" value="OGG_N"/>
</dbReference>
<dbReference type="PANTHER" id="PTHR10242:SF2">
    <property type="entry name" value="N-GLYCOSYLASE_DNA LYASE"/>
    <property type="match status" value="1"/>
</dbReference>
<keyword evidence="7" id="KW-0511">Multifunctional enzyme</keyword>
<dbReference type="PANTHER" id="PTHR10242">
    <property type="entry name" value="8-OXOGUANINE DNA GLYCOSYLASE"/>
    <property type="match status" value="1"/>
</dbReference>
<feature type="domain" description="HhH-GPD" evidence="10">
    <location>
        <begin position="124"/>
        <end position="311"/>
    </location>
</feature>
<keyword evidence="4" id="KW-0378">Hydrolase</keyword>
<dbReference type="GO" id="GO:0006289">
    <property type="term" value="P:nucleotide-excision repair"/>
    <property type="evidence" value="ECO:0007669"/>
    <property type="project" value="InterPro"/>
</dbReference>
<dbReference type="GO" id="GO:0008534">
    <property type="term" value="F:oxidized purine nucleobase lesion DNA N-glycosylase activity"/>
    <property type="evidence" value="ECO:0007669"/>
    <property type="project" value="InterPro"/>
</dbReference>
<dbReference type="GO" id="GO:0003684">
    <property type="term" value="F:damaged DNA binding"/>
    <property type="evidence" value="ECO:0007669"/>
    <property type="project" value="InterPro"/>
</dbReference>
<dbReference type="EMBL" id="FNJM01000005">
    <property type="protein sequence ID" value="SDP44525.1"/>
    <property type="molecule type" value="Genomic_DNA"/>
</dbReference>
<keyword evidence="3" id="KW-0227">DNA damage</keyword>
<keyword evidence="12" id="KW-1185">Reference proteome</keyword>
<comment type="catalytic activity">
    <reaction evidence="9">
        <text>2'-deoxyribonucleotide-(2'-deoxyribose 5'-phosphate)-2'-deoxyribonucleotide-DNA = a 3'-end 2'-deoxyribonucleotide-(2,3-dehydro-2,3-deoxyribose 5'-phosphate)-DNA + a 5'-end 5'-phospho-2'-deoxyribonucleoside-DNA + H(+)</text>
        <dbReference type="Rhea" id="RHEA:66592"/>
        <dbReference type="Rhea" id="RHEA-COMP:13180"/>
        <dbReference type="Rhea" id="RHEA-COMP:16897"/>
        <dbReference type="Rhea" id="RHEA-COMP:17067"/>
        <dbReference type="ChEBI" id="CHEBI:15378"/>
        <dbReference type="ChEBI" id="CHEBI:136412"/>
        <dbReference type="ChEBI" id="CHEBI:157695"/>
        <dbReference type="ChEBI" id="CHEBI:167181"/>
        <dbReference type="EC" id="4.2.99.18"/>
    </reaction>
</comment>
<evidence type="ECO:0000256" key="7">
    <source>
        <dbReference type="ARBA" id="ARBA00023268"/>
    </source>
</evidence>
<dbReference type="STRING" id="94869.SAMN04488529_105197"/>
<protein>
    <recommendedName>
        <fullName evidence="2">DNA-(apurinic or apyrimidinic site) lyase</fullName>
        <ecNumber evidence="2">4.2.99.18</ecNumber>
    </recommendedName>
</protein>
<organism evidence="11 12">
    <name type="scientific">Clostridium gasigenes</name>
    <dbReference type="NCBI Taxonomy" id="94869"/>
    <lineage>
        <taxon>Bacteria</taxon>
        <taxon>Bacillati</taxon>
        <taxon>Bacillota</taxon>
        <taxon>Clostridia</taxon>
        <taxon>Eubacteriales</taxon>
        <taxon>Clostridiaceae</taxon>
        <taxon>Clostridium</taxon>
    </lineage>
</organism>
<dbReference type="InterPro" id="IPR003265">
    <property type="entry name" value="HhH-GPD_domain"/>
</dbReference>
<accession>A0A1H0SSE3</accession>
<dbReference type="InterPro" id="IPR052054">
    <property type="entry name" value="Oxidative_DNA_repair_enzyme"/>
</dbReference>
<evidence type="ECO:0000256" key="3">
    <source>
        <dbReference type="ARBA" id="ARBA00022763"/>
    </source>
</evidence>
<dbReference type="GO" id="GO:0140078">
    <property type="term" value="F:class I DNA-(apurinic or apyrimidinic site) endonuclease activity"/>
    <property type="evidence" value="ECO:0007669"/>
    <property type="project" value="UniProtKB-EC"/>
</dbReference>
<dbReference type="InterPro" id="IPR023170">
    <property type="entry name" value="HhH_base_excis_C"/>
</dbReference>
<dbReference type="Pfam" id="PF07934">
    <property type="entry name" value="OGG_N"/>
    <property type="match status" value="1"/>
</dbReference>
<dbReference type="EC" id="4.2.99.18" evidence="2"/>
<dbReference type="AlphaFoldDB" id="A0A1H0SSE3"/>
<dbReference type="Gene3D" id="1.10.1670.10">
    <property type="entry name" value="Helix-hairpin-Helix base-excision DNA repair enzymes (C-terminal)"/>
    <property type="match status" value="1"/>
</dbReference>
<dbReference type="SMART" id="SM00478">
    <property type="entry name" value="ENDO3c"/>
    <property type="match status" value="1"/>
</dbReference>
<dbReference type="Gene3D" id="1.10.340.30">
    <property type="entry name" value="Hypothetical protein, domain 2"/>
    <property type="match status" value="1"/>
</dbReference>
<keyword evidence="5" id="KW-0234">DNA repair</keyword>
<name>A0A1H0SSE3_9CLOT</name>
<evidence type="ECO:0000313" key="12">
    <source>
        <dbReference type="Proteomes" id="UP000198597"/>
    </source>
</evidence>
<evidence type="ECO:0000256" key="9">
    <source>
        <dbReference type="ARBA" id="ARBA00044632"/>
    </source>
</evidence>
<dbReference type="GO" id="GO:0006284">
    <property type="term" value="P:base-excision repair"/>
    <property type="evidence" value="ECO:0007669"/>
    <property type="project" value="InterPro"/>
</dbReference>
<evidence type="ECO:0000313" key="11">
    <source>
        <dbReference type="EMBL" id="SDP44525.1"/>
    </source>
</evidence>
<evidence type="ECO:0000256" key="6">
    <source>
        <dbReference type="ARBA" id="ARBA00023239"/>
    </source>
</evidence>
<gene>
    <name evidence="11" type="ORF">SAMN04488529_105197</name>
</gene>
<dbReference type="Proteomes" id="UP000198597">
    <property type="component" value="Unassembled WGS sequence"/>
</dbReference>
<sequence length="317" mass="36899">MDFKEVIFKADKVIIKEVKNFNIKQILECGQCFRWEKISDTNYIIVAYSKVIEVVQNDDEVTILNTNEEDFKKIWIKYFDLETDYSTIKLELAKDEILKKSVQYGYGIRILNQDSFEMLISFIVSARNSIPSIMKTIKKMSEQWGNEIEYKGKKYHTFPTPNAIKEASLEEIQGTGASFRSKYIISTIERVNGAIELKEDMVLNPDKYNFTEETRPEILDYDLEYIKNLNDDSCHIALQKFMGVGAKVADCIMLFSMGKHSSFPVDVWIKRAMIHFYVAPDVTLPKMRIFARNKFGSLSGLAQQYLFYYARENNIKV</sequence>
<dbReference type="Gene3D" id="3.30.310.260">
    <property type="match status" value="1"/>
</dbReference>
<evidence type="ECO:0000256" key="4">
    <source>
        <dbReference type="ARBA" id="ARBA00022801"/>
    </source>
</evidence>
<dbReference type="Pfam" id="PF00730">
    <property type="entry name" value="HhH-GPD"/>
    <property type="match status" value="1"/>
</dbReference>
<keyword evidence="6 11" id="KW-0456">Lyase</keyword>
<evidence type="ECO:0000259" key="10">
    <source>
        <dbReference type="SMART" id="SM00478"/>
    </source>
</evidence>
<dbReference type="SUPFAM" id="SSF55945">
    <property type="entry name" value="TATA-box binding protein-like"/>
    <property type="match status" value="1"/>
</dbReference>
<dbReference type="RefSeq" id="WP_089969417.1">
    <property type="nucleotide sequence ID" value="NZ_FNJM01000005.1"/>
</dbReference>
<evidence type="ECO:0000256" key="2">
    <source>
        <dbReference type="ARBA" id="ARBA00012720"/>
    </source>
</evidence>
<evidence type="ECO:0000256" key="1">
    <source>
        <dbReference type="ARBA" id="ARBA00010679"/>
    </source>
</evidence>
<evidence type="ECO:0000256" key="5">
    <source>
        <dbReference type="ARBA" id="ARBA00023204"/>
    </source>
</evidence>
<reference evidence="11 12" key="1">
    <citation type="submission" date="2016-10" db="EMBL/GenBank/DDBJ databases">
        <authorList>
            <person name="de Groot N.N."/>
        </authorList>
    </citation>
    <scope>NUCLEOTIDE SEQUENCE [LARGE SCALE GENOMIC DNA]</scope>
    <source>
        <strain evidence="11 12">DSM 12272</strain>
    </source>
</reference>
<dbReference type="InterPro" id="IPR011257">
    <property type="entry name" value="DNA_glycosylase"/>
</dbReference>
<comment type="similarity">
    <text evidence="1">Belongs to the type-1 OGG1 family.</text>
</comment>
<proteinExistence type="inferred from homology"/>
<dbReference type="OrthoDB" id="9798522at2"/>
<keyword evidence="8" id="KW-0326">Glycosidase</keyword>
<evidence type="ECO:0000256" key="8">
    <source>
        <dbReference type="ARBA" id="ARBA00023295"/>
    </source>
</evidence>
<dbReference type="CDD" id="cd00056">
    <property type="entry name" value="ENDO3c"/>
    <property type="match status" value="1"/>
</dbReference>